<feature type="repeat" description="ANK" evidence="3">
    <location>
        <begin position="152"/>
        <end position="184"/>
    </location>
</feature>
<accession>A0A7W9ST90</accession>
<gene>
    <name evidence="4" type="ORF">HNQ39_004251</name>
</gene>
<dbReference type="SMART" id="SM00248">
    <property type="entry name" value="ANK"/>
    <property type="match status" value="5"/>
</dbReference>
<comment type="caution">
    <text evidence="4">The sequence shown here is derived from an EMBL/GenBank/DDBJ whole genome shotgun (WGS) entry which is preliminary data.</text>
</comment>
<evidence type="ECO:0000256" key="2">
    <source>
        <dbReference type="ARBA" id="ARBA00023043"/>
    </source>
</evidence>
<dbReference type="Pfam" id="PF12796">
    <property type="entry name" value="Ank_2"/>
    <property type="match status" value="2"/>
</dbReference>
<dbReference type="PROSITE" id="PS50297">
    <property type="entry name" value="ANK_REP_REGION"/>
    <property type="match status" value="4"/>
</dbReference>
<evidence type="ECO:0000256" key="3">
    <source>
        <dbReference type="PROSITE-ProRule" id="PRU00023"/>
    </source>
</evidence>
<evidence type="ECO:0000313" key="5">
    <source>
        <dbReference type="Proteomes" id="UP000520814"/>
    </source>
</evidence>
<dbReference type="SUPFAM" id="SSF48403">
    <property type="entry name" value="Ankyrin repeat"/>
    <property type="match status" value="1"/>
</dbReference>
<dbReference type="PRINTS" id="PR01415">
    <property type="entry name" value="ANKYRIN"/>
</dbReference>
<evidence type="ECO:0000256" key="1">
    <source>
        <dbReference type="ARBA" id="ARBA00022737"/>
    </source>
</evidence>
<dbReference type="Gene3D" id="1.25.40.20">
    <property type="entry name" value="Ankyrin repeat-containing domain"/>
    <property type="match status" value="2"/>
</dbReference>
<reference evidence="4 5" key="1">
    <citation type="submission" date="2020-08" db="EMBL/GenBank/DDBJ databases">
        <title>Genomic Encyclopedia of Type Strains, Phase IV (KMG-IV): sequencing the most valuable type-strain genomes for metagenomic binning, comparative biology and taxonomic classification.</title>
        <authorList>
            <person name="Goeker M."/>
        </authorList>
    </citation>
    <scope>NUCLEOTIDE SEQUENCE [LARGE SCALE GENOMIC DNA]</scope>
    <source>
        <strain evidence="4 5">DSM 23562</strain>
    </source>
</reference>
<name>A0A7W9ST90_ARMRO</name>
<dbReference type="InterPro" id="IPR002110">
    <property type="entry name" value="Ankyrin_rpt"/>
</dbReference>
<dbReference type="Proteomes" id="UP000520814">
    <property type="component" value="Unassembled WGS sequence"/>
</dbReference>
<keyword evidence="5" id="KW-1185">Reference proteome</keyword>
<dbReference type="InterPro" id="IPR036770">
    <property type="entry name" value="Ankyrin_rpt-contain_sf"/>
</dbReference>
<dbReference type="GO" id="GO:0045944">
    <property type="term" value="P:positive regulation of transcription by RNA polymerase II"/>
    <property type="evidence" value="ECO:0007669"/>
    <property type="project" value="TreeGrafter"/>
</dbReference>
<feature type="repeat" description="ANK" evidence="3">
    <location>
        <begin position="119"/>
        <end position="151"/>
    </location>
</feature>
<evidence type="ECO:0000313" key="4">
    <source>
        <dbReference type="EMBL" id="MBB6052430.1"/>
    </source>
</evidence>
<protein>
    <recommendedName>
        <fullName evidence="6">Ankyrin repeat domain-containing protein</fullName>
    </recommendedName>
</protein>
<keyword evidence="2 3" id="KW-0040">ANK repeat</keyword>
<keyword evidence="1" id="KW-0677">Repeat</keyword>
<dbReference type="EMBL" id="JACHGW010000004">
    <property type="protein sequence ID" value="MBB6052430.1"/>
    <property type="molecule type" value="Genomic_DNA"/>
</dbReference>
<feature type="repeat" description="ANK" evidence="3">
    <location>
        <begin position="52"/>
        <end position="84"/>
    </location>
</feature>
<dbReference type="InterPro" id="IPR050663">
    <property type="entry name" value="Ankyrin-SOCS_Box"/>
</dbReference>
<dbReference type="PROSITE" id="PS50088">
    <property type="entry name" value="ANK_REPEAT"/>
    <property type="match status" value="5"/>
</dbReference>
<sequence>MDRRSFTLGLLGLGFYKQELPPLHAAVIAGQLDEVRRLLALDGALVASRDEKGNTALHHAAWHNQLEIAQELIARGATVDAKRTEGRVTPLESASYFGHLDMVRLLVTAGADVNAKVYEGLTPLHQAVRNGHVTTCQFLMEKGARLDAERDNGYSPLHTAAEANQTETVLWLLACGADPTHRSKDGKTPLAVTGSDRVRELLQRALITRAEVEAKLSARELSMPNAALSVRQEQLAYESHFERAALGGEWGTTALGGTWRDLEVGKTPKGNRPFLGPFSNQEVRLAVGGLPPHNTLRLSFELFVLGSWDGNGTPRYGPDVFDLSVLNGPTLLHTTFYNPTTELKDAPLQAYPADYPLGNNKGYTGASERASLGLFPDEGGAFREAVYRLAFTFTHRSDSVLIRFSASGLEGLDNESWALSNVRVTAVTVGTATPAKPTKPVKPKK</sequence>
<organism evidence="4 5">
    <name type="scientific">Armatimonas rosea</name>
    <dbReference type="NCBI Taxonomy" id="685828"/>
    <lineage>
        <taxon>Bacteria</taxon>
        <taxon>Bacillati</taxon>
        <taxon>Armatimonadota</taxon>
        <taxon>Armatimonadia</taxon>
        <taxon>Armatimonadales</taxon>
        <taxon>Armatimonadaceae</taxon>
        <taxon>Armatimonas</taxon>
    </lineage>
</organism>
<feature type="repeat" description="ANK" evidence="3">
    <location>
        <begin position="86"/>
        <end position="118"/>
    </location>
</feature>
<feature type="repeat" description="ANK" evidence="3">
    <location>
        <begin position="18"/>
        <end position="51"/>
    </location>
</feature>
<proteinExistence type="predicted"/>
<dbReference type="PANTHER" id="PTHR24193:SF121">
    <property type="entry name" value="ADA2A-CONTAINING COMPLEX COMPONENT 3, ISOFORM D"/>
    <property type="match status" value="1"/>
</dbReference>
<dbReference type="PANTHER" id="PTHR24193">
    <property type="entry name" value="ANKYRIN REPEAT PROTEIN"/>
    <property type="match status" value="1"/>
</dbReference>
<dbReference type="AlphaFoldDB" id="A0A7W9ST90"/>
<dbReference type="GO" id="GO:0000976">
    <property type="term" value="F:transcription cis-regulatory region binding"/>
    <property type="evidence" value="ECO:0007669"/>
    <property type="project" value="TreeGrafter"/>
</dbReference>
<evidence type="ECO:0008006" key="6">
    <source>
        <dbReference type="Google" id="ProtNLM"/>
    </source>
</evidence>
<dbReference type="RefSeq" id="WP_184201454.1">
    <property type="nucleotide sequence ID" value="NZ_JACHGW010000004.1"/>
</dbReference>